<dbReference type="PROSITE" id="PS51725">
    <property type="entry name" value="ABM"/>
    <property type="match status" value="1"/>
</dbReference>
<reference evidence="2 3" key="1">
    <citation type="submission" date="2017-07" db="EMBL/GenBank/DDBJ databases">
        <title>Sandarakinorhabdus cyanobacteriorum sp. nov., a novel bacterium isolated from cyanobacterial aggregates in a eutrophic lake.</title>
        <authorList>
            <person name="Cai H."/>
        </authorList>
    </citation>
    <scope>NUCLEOTIDE SEQUENCE [LARGE SCALE GENOMIC DNA]</scope>
    <source>
        <strain evidence="2 3">TH057</strain>
    </source>
</reference>
<comment type="caution">
    <text evidence="2">The sequence shown here is derived from an EMBL/GenBank/DDBJ whole genome shotgun (WGS) entry which is preliminary data.</text>
</comment>
<dbReference type="Gene3D" id="3.30.70.100">
    <property type="match status" value="1"/>
</dbReference>
<dbReference type="SUPFAM" id="SSF54909">
    <property type="entry name" value="Dimeric alpha+beta barrel"/>
    <property type="match status" value="1"/>
</dbReference>
<evidence type="ECO:0000259" key="1">
    <source>
        <dbReference type="PROSITE" id="PS51725"/>
    </source>
</evidence>
<evidence type="ECO:0000313" key="3">
    <source>
        <dbReference type="Proteomes" id="UP000216991"/>
    </source>
</evidence>
<dbReference type="EMBL" id="NOXT01000103">
    <property type="protein sequence ID" value="OYQ30033.1"/>
    <property type="molecule type" value="Genomic_DNA"/>
</dbReference>
<accession>A0A255YLG6</accession>
<name>A0A255YLG6_9SPHN</name>
<proteinExistence type="predicted"/>
<dbReference type="OrthoDB" id="287932at2"/>
<dbReference type="RefSeq" id="WP_094473469.1">
    <property type="nucleotide sequence ID" value="NZ_NOXT01000103.1"/>
</dbReference>
<keyword evidence="2" id="KW-0503">Monooxygenase</keyword>
<organism evidence="2 3">
    <name type="scientific">Sandarakinorhabdus cyanobacteriorum</name>
    <dbReference type="NCBI Taxonomy" id="1981098"/>
    <lineage>
        <taxon>Bacteria</taxon>
        <taxon>Pseudomonadati</taxon>
        <taxon>Pseudomonadota</taxon>
        <taxon>Alphaproteobacteria</taxon>
        <taxon>Sphingomonadales</taxon>
        <taxon>Sphingosinicellaceae</taxon>
        <taxon>Sandarakinorhabdus</taxon>
    </lineage>
</organism>
<keyword evidence="2" id="KW-0560">Oxidoreductase</keyword>
<sequence>MIGVVATIRIQDGKAEEFEAVFRTLTAAVRANEPGNICYQLTKSKTEANTYKVLELYADADALKAHGGSDHFKAAGHGIGACLAGRPEIEYLDGVA</sequence>
<dbReference type="Proteomes" id="UP000216991">
    <property type="component" value="Unassembled WGS sequence"/>
</dbReference>
<protein>
    <submittedName>
        <fullName evidence="2">Antibiotic biosynthesis monooxygenase</fullName>
    </submittedName>
</protein>
<keyword evidence="3" id="KW-1185">Reference proteome</keyword>
<dbReference type="PANTHER" id="PTHR33336">
    <property type="entry name" value="QUINOL MONOOXYGENASE YGIN-RELATED"/>
    <property type="match status" value="1"/>
</dbReference>
<dbReference type="PANTHER" id="PTHR33336:SF15">
    <property type="entry name" value="ABM DOMAIN-CONTAINING PROTEIN"/>
    <property type="match status" value="1"/>
</dbReference>
<dbReference type="InterPro" id="IPR011008">
    <property type="entry name" value="Dimeric_a/b-barrel"/>
</dbReference>
<gene>
    <name evidence="2" type="ORF">CHU93_07300</name>
</gene>
<dbReference type="Pfam" id="PF03992">
    <property type="entry name" value="ABM"/>
    <property type="match status" value="1"/>
</dbReference>
<evidence type="ECO:0000313" key="2">
    <source>
        <dbReference type="EMBL" id="OYQ30033.1"/>
    </source>
</evidence>
<dbReference type="GO" id="GO:0004497">
    <property type="term" value="F:monooxygenase activity"/>
    <property type="evidence" value="ECO:0007669"/>
    <property type="project" value="UniProtKB-KW"/>
</dbReference>
<dbReference type="AlphaFoldDB" id="A0A255YLG6"/>
<dbReference type="InterPro" id="IPR050744">
    <property type="entry name" value="AI-2_Isomerase_LsrG"/>
</dbReference>
<dbReference type="InterPro" id="IPR007138">
    <property type="entry name" value="ABM_dom"/>
</dbReference>
<feature type="domain" description="ABM" evidence="1">
    <location>
        <begin position="2"/>
        <end position="91"/>
    </location>
</feature>